<evidence type="ECO:0000313" key="1">
    <source>
        <dbReference type="EMBL" id="QOY51969.1"/>
    </source>
</evidence>
<evidence type="ECO:0000313" key="2">
    <source>
        <dbReference type="Proteomes" id="UP000593994"/>
    </source>
</evidence>
<dbReference type="RefSeq" id="WP_194369580.1">
    <property type="nucleotide sequence ID" value="NZ_CP054492.1"/>
</dbReference>
<name>A0A7S7LUY5_9BACT</name>
<sequence>MNELRINSFIKILKDDKSVHFSYNEHYYEIFESITDSGYIVNVYSSDEKDEGNDYIDKYLIDGGICTGSAIDAIYFML</sequence>
<keyword evidence="2" id="KW-1185">Reference proteome</keyword>
<gene>
    <name evidence="1" type="ORF">HUE88_12895</name>
</gene>
<accession>A0A7S7LUY5</accession>
<dbReference type="KEGG" id="sbal:HUE88_12895"/>
<protein>
    <submittedName>
        <fullName evidence="1">Uncharacterized protein</fullName>
    </submittedName>
</protein>
<proteinExistence type="predicted"/>
<dbReference type="Proteomes" id="UP000593994">
    <property type="component" value="Chromosome"/>
</dbReference>
<reference evidence="1 2" key="1">
    <citation type="submission" date="2020-05" db="EMBL/GenBank/DDBJ databases">
        <title>Sulfurimonas marisnigri, sp. nov., and Sulfurimonas baltica, sp. nov., manganese oxide reducing chemolithoautotrophs of the class Epsilonproteobacteria isolated from the pelagic redoxclines of the Black and Baltic Seas and emended description of the genus Sulfurimonas.</title>
        <authorList>
            <person name="Henkel J.V."/>
            <person name="Laudan C."/>
            <person name="Werner J."/>
            <person name="Neu T."/>
            <person name="Plewe S."/>
            <person name="Sproer C."/>
            <person name="Bunk B."/>
            <person name="Schulz-Vogt H.N."/>
        </authorList>
    </citation>
    <scope>NUCLEOTIDE SEQUENCE [LARGE SCALE GENOMIC DNA]</scope>
    <source>
        <strain evidence="1 2">GD2</strain>
    </source>
</reference>
<dbReference type="EMBL" id="CP054492">
    <property type="protein sequence ID" value="QOY51969.1"/>
    <property type="molecule type" value="Genomic_DNA"/>
</dbReference>
<organism evidence="1 2">
    <name type="scientific">Candidatus Sulfurimonas baltica</name>
    <dbReference type="NCBI Taxonomy" id="2740404"/>
    <lineage>
        <taxon>Bacteria</taxon>
        <taxon>Pseudomonadati</taxon>
        <taxon>Campylobacterota</taxon>
        <taxon>Epsilonproteobacteria</taxon>
        <taxon>Campylobacterales</taxon>
        <taxon>Sulfurimonadaceae</taxon>
        <taxon>Sulfurimonas</taxon>
    </lineage>
</organism>
<dbReference type="AlphaFoldDB" id="A0A7S7LUY5"/>